<dbReference type="RefSeq" id="WP_168810903.1">
    <property type="nucleotide sequence ID" value="NZ_CP051205.1"/>
</dbReference>
<accession>A0AAE6ZQ61</accession>
<dbReference type="Proteomes" id="UP000502421">
    <property type="component" value="Chromosome"/>
</dbReference>
<protein>
    <recommendedName>
        <fullName evidence="4">Beta-lactamase-inhibitor-like PepSY-like domain-containing protein</fullName>
    </recommendedName>
</protein>
<proteinExistence type="predicted"/>
<reference evidence="3" key="1">
    <citation type="submission" date="2020-04" db="EMBL/GenBank/DDBJ databases">
        <authorList>
            <person name="Kittiwongwattana C."/>
        </authorList>
    </citation>
    <scope>NUCLEOTIDE SEQUENCE [LARGE SCALE GENOMIC DNA]</scope>
    <source>
        <strain evidence="3">1310</strain>
    </source>
</reference>
<name>A0AAE6ZQ61_9BACT</name>
<dbReference type="KEGG" id="coy:HF329_31745"/>
<evidence type="ECO:0000313" key="2">
    <source>
        <dbReference type="EMBL" id="QJB35630.1"/>
    </source>
</evidence>
<feature type="signal peptide" evidence="1">
    <location>
        <begin position="1"/>
        <end position="20"/>
    </location>
</feature>
<evidence type="ECO:0008006" key="4">
    <source>
        <dbReference type="Google" id="ProtNLM"/>
    </source>
</evidence>
<sequence length="176" mass="20787">MRTSLIFLLALMSCHRALLMAQKDVIRHQNGYIVFYYDAEEALFFPWKDTIDNKFLEKSHVNGYRIDNNVKDLRYLKKLAIDQKITKSVWQNDHSIQIDEGIKLLPVSVKFFWGEGWKLRRITQNGQRANIKYAFSNKDVELMYNIYDDRQILSIIPARKNDKIRVEGTEPESLSN</sequence>
<keyword evidence="1" id="KW-0732">Signal</keyword>
<dbReference type="EMBL" id="CP051205">
    <property type="protein sequence ID" value="QJB35630.1"/>
    <property type="molecule type" value="Genomic_DNA"/>
</dbReference>
<evidence type="ECO:0000313" key="3">
    <source>
        <dbReference type="Proteomes" id="UP000502421"/>
    </source>
</evidence>
<feature type="chain" id="PRO_5041996299" description="Beta-lactamase-inhibitor-like PepSY-like domain-containing protein" evidence="1">
    <location>
        <begin position="21"/>
        <end position="176"/>
    </location>
</feature>
<dbReference type="AlphaFoldDB" id="A0AAE6ZQ61"/>
<gene>
    <name evidence="2" type="ORF">HF329_31745</name>
</gene>
<organism evidence="2 3">
    <name type="scientific">Chitinophaga oryzae</name>
    <dbReference type="NCBI Taxonomy" id="2725414"/>
    <lineage>
        <taxon>Bacteria</taxon>
        <taxon>Pseudomonadati</taxon>
        <taxon>Bacteroidota</taxon>
        <taxon>Chitinophagia</taxon>
        <taxon>Chitinophagales</taxon>
        <taxon>Chitinophagaceae</taxon>
        <taxon>Chitinophaga</taxon>
    </lineage>
</organism>
<evidence type="ECO:0000256" key="1">
    <source>
        <dbReference type="SAM" id="SignalP"/>
    </source>
</evidence>